<proteinExistence type="predicted"/>
<dbReference type="Proteomes" id="UP000646152">
    <property type="component" value="Unassembled WGS sequence"/>
</dbReference>
<dbReference type="InterPro" id="IPR013766">
    <property type="entry name" value="Thioredoxin_domain"/>
</dbReference>
<comment type="caution">
    <text evidence="2">The sequence shown here is derived from an EMBL/GenBank/DDBJ whole genome shotgun (WGS) entry which is preliminary data.</text>
</comment>
<dbReference type="EMBL" id="BMKE01000001">
    <property type="protein sequence ID" value="GGB31614.1"/>
    <property type="molecule type" value="Genomic_DNA"/>
</dbReference>
<dbReference type="Pfam" id="PF00085">
    <property type="entry name" value="Thioredoxin"/>
    <property type="match status" value="1"/>
</dbReference>
<dbReference type="RefSeq" id="WP_188628105.1">
    <property type="nucleotide sequence ID" value="NZ_BMKE01000001.1"/>
</dbReference>
<protein>
    <submittedName>
        <fullName evidence="2">Thiol reductase thioredoxin</fullName>
    </submittedName>
</protein>
<accession>A0ABQ1IAA2</accession>
<dbReference type="SUPFAM" id="SSF52833">
    <property type="entry name" value="Thioredoxin-like"/>
    <property type="match status" value="1"/>
</dbReference>
<name>A0ABQ1IAA2_9GAMM</name>
<evidence type="ECO:0000313" key="3">
    <source>
        <dbReference type="Proteomes" id="UP000646152"/>
    </source>
</evidence>
<gene>
    <name evidence="2" type="ORF">GCM10011502_00730</name>
</gene>
<feature type="domain" description="Thioredoxin" evidence="1">
    <location>
        <begin position="4"/>
        <end position="101"/>
    </location>
</feature>
<evidence type="ECO:0000313" key="2">
    <source>
        <dbReference type="EMBL" id="GGB31614.1"/>
    </source>
</evidence>
<reference evidence="3" key="1">
    <citation type="journal article" date="2019" name="Int. J. Syst. Evol. Microbiol.">
        <title>The Global Catalogue of Microorganisms (GCM) 10K type strain sequencing project: providing services to taxonomists for standard genome sequencing and annotation.</title>
        <authorList>
            <consortium name="The Broad Institute Genomics Platform"/>
            <consortium name="The Broad Institute Genome Sequencing Center for Infectious Disease"/>
            <person name="Wu L."/>
            <person name="Ma J."/>
        </authorList>
    </citation>
    <scope>NUCLEOTIDE SEQUENCE [LARGE SCALE GENOMIC DNA]</scope>
    <source>
        <strain evidence="3">CGMCC 1.15923</strain>
    </source>
</reference>
<keyword evidence="3" id="KW-1185">Reference proteome</keyword>
<organism evidence="2 3">
    <name type="scientific">Oceanisphaera marina</name>
    <dbReference type="NCBI Taxonomy" id="2017550"/>
    <lineage>
        <taxon>Bacteria</taxon>
        <taxon>Pseudomonadati</taxon>
        <taxon>Pseudomonadota</taxon>
        <taxon>Gammaproteobacteria</taxon>
        <taxon>Aeromonadales</taxon>
        <taxon>Aeromonadaceae</taxon>
        <taxon>Oceanisphaera</taxon>
    </lineage>
</organism>
<sequence length="117" mass="13011">MLIVTDQAQLDSLLAEHSAVLVLYGGQACGVCQALKPQLQRLLAEQFPYMQACYVDCQTRGSALCAQQRIMALPVVQIWFEGSRFTEFFKVFSLADIKAALDRPYSLLFDDSLNSGN</sequence>
<dbReference type="CDD" id="cd02947">
    <property type="entry name" value="TRX_family"/>
    <property type="match status" value="1"/>
</dbReference>
<dbReference type="InterPro" id="IPR036249">
    <property type="entry name" value="Thioredoxin-like_sf"/>
</dbReference>
<dbReference type="Gene3D" id="3.40.30.10">
    <property type="entry name" value="Glutaredoxin"/>
    <property type="match status" value="1"/>
</dbReference>
<evidence type="ECO:0000259" key="1">
    <source>
        <dbReference type="Pfam" id="PF00085"/>
    </source>
</evidence>